<dbReference type="Proteomes" id="UP001157418">
    <property type="component" value="Unassembled WGS sequence"/>
</dbReference>
<dbReference type="EMBL" id="CAKMRJ010002936">
    <property type="protein sequence ID" value="CAH1429610.1"/>
    <property type="molecule type" value="Genomic_DNA"/>
</dbReference>
<dbReference type="PANTHER" id="PTHR31205">
    <property type="entry name" value="ACTIN CROSS-LINKING PROTEIN (DUF569)"/>
    <property type="match status" value="1"/>
</dbReference>
<dbReference type="AlphaFoldDB" id="A0AAU9MRS4"/>
<dbReference type="Gene3D" id="2.80.10.50">
    <property type="match status" value="1"/>
</dbReference>
<organism evidence="2 3">
    <name type="scientific">Lactuca virosa</name>
    <dbReference type="NCBI Taxonomy" id="75947"/>
    <lineage>
        <taxon>Eukaryota</taxon>
        <taxon>Viridiplantae</taxon>
        <taxon>Streptophyta</taxon>
        <taxon>Embryophyta</taxon>
        <taxon>Tracheophyta</taxon>
        <taxon>Spermatophyta</taxon>
        <taxon>Magnoliopsida</taxon>
        <taxon>eudicotyledons</taxon>
        <taxon>Gunneridae</taxon>
        <taxon>Pentapetalae</taxon>
        <taxon>asterids</taxon>
        <taxon>campanulids</taxon>
        <taxon>Asterales</taxon>
        <taxon>Asteraceae</taxon>
        <taxon>Cichorioideae</taxon>
        <taxon>Cichorieae</taxon>
        <taxon>Lactucinae</taxon>
        <taxon>Lactuca</taxon>
    </lineage>
</organism>
<dbReference type="PANTHER" id="PTHR31205:SF89">
    <property type="entry name" value="DUF569 DOMAIN-CONTAINING PROTEIN"/>
    <property type="match status" value="1"/>
</dbReference>
<proteinExistence type="predicted"/>
<protein>
    <recommendedName>
        <fullName evidence="1">DUF569 domain-containing protein</fullName>
    </recommendedName>
</protein>
<comment type="caution">
    <text evidence="2">The sequence shown here is derived from an EMBL/GenBank/DDBJ whole genome shotgun (WGS) entry which is preliminary data.</text>
</comment>
<evidence type="ECO:0000313" key="3">
    <source>
        <dbReference type="Proteomes" id="UP001157418"/>
    </source>
</evidence>
<dbReference type="Pfam" id="PF04601">
    <property type="entry name" value="DUF569"/>
    <property type="match status" value="1"/>
</dbReference>
<keyword evidence="3" id="KW-1185">Reference proteome</keyword>
<gene>
    <name evidence="2" type="ORF">LVIROSA_LOCUS16460</name>
</gene>
<dbReference type="InterPro" id="IPR008999">
    <property type="entry name" value="Actin-crosslinking"/>
</dbReference>
<feature type="domain" description="DUF569" evidence="1">
    <location>
        <begin position="1"/>
        <end position="69"/>
    </location>
</feature>
<reference evidence="2 3" key="1">
    <citation type="submission" date="2022-01" db="EMBL/GenBank/DDBJ databases">
        <authorList>
            <person name="Xiong W."/>
            <person name="Schranz E."/>
        </authorList>
    </citation>
    <scope>NUCLEOTIDE SEQUENCE [LARGE SCALE GENOMIC DNA]</scope>
</reference>
<dbReference type="InterPro" id="IPR007679">
    <property type="entry name" value="DUF569"/>
</dbReference>
<dbReference type="SUPFAM" id="SSF50405">
    <property type="entry name" value="Actin-crosslinking proteins"/>
    <property type="match status" value="1"/>
</dbReference>
<evidence type="ECO:0000313" key="2">
    <source>
        <dbReference type="EMBL" id="CAH1429610.1"/>
    </source>
</evidence>
<name>A0AAU9MRS4_9ASTR</name>
<sequence>MELFRKAKSIRLKSHHDKYLLVESDGESVLQDRNETIKKGIWMVEFVEGFDNVLRLKSSYGKYLTASEDQGNDPPAAKNEGMMVYYTVVDDDGNVDDGYKETSFAFKGHGLEDLTMNLEEQTWIDDIIVCSRNPLNGNLFPLRLALPPKQLRL</sequence>
<evidence type="ECO:0000259" key="1">
    <source>
        <dbReference type="Pfam" id="PF04601"/>
    </source>
</evidence>
<accession>A0AAU9MRS4</accession>